<dbReference type="InterPro" id="IPR001214">
    <property type="entry name" value="SET_dom"/>
</dbReference>
<evidence type="ECO:0000313" key="3">
    <source>
        <dbReference type="EMBL" id="KAF1970498.1"/>
    </source>
</evidence>
<dbReference type="SMART" id="SM00317">
    <property type="entry name" value="SET"/>
    <property type="match status" value="1"/>
</dbReference>
<dbReference type="AlphaFoldDB" id="A0A6A5V0U7"/>
<dbReference type="CDD" id="cd20071">
    <property type="entry name" value="SET_SMYD"/>
    <property type="match status" value="1"/>
</dbReference>
<proteinExistence type="predicted"/>
<dbReference type="Gene3D" id="2.170.270.10">
    <property type="entry name" value="SET domain"/>
    <property type="match status" value="1"/>
</dbReference>
<feature type="non-terminal residue" evidence="3">
    <location>
        <position position="1"/>
    </location>
</feature>
<dbReference type="InterPro" id="IPR053185">
    <property type="entry name" value="SET_domain_protein"/>
</dbReference>
<dbReference type="PROSITE" id="PS50280">
    <property type="entry name" value="SET"/>
    <property type="match status" value="1"/>
</dbReference>
<evidence type="ECO:0000313" key="4">
    <source>
        <dbReference type="Proteomes" id="UP000800036"/>
    </source>
</evidence>
<accession>A0A6A5V0U7</accession>
<evidence type="ECO:0000256" key="1">
    <source>
        <dbReference type="SAM" id="MobiDB-lite"/>
    </source>
</evidence>
<feature type="non-terminal residue" evidence="3">
    <location>
        <position position="292"/>
    </location>
</feature>
<dbReference type="Proteomes" id="UP000800036">
    <property type="component" value="Unassembled WGS sequence"/>
</dbReference>
<protein>
    <submittedName>
        <fullName evidence="3">SET domain-containing protein</fullName>
    </submittedName>
</protein>
<feature type="domain" description="SET" evidence="2">
    <location>
        <begin position="2"/>
        <end position="157"/>
    </location>
</feature>
<dbReference type="EMBL" id="ML976700">
    <property type="protein sequence ID" value="KAF1970498.1"/>
    <property type="molecule type" value="Genomic_DNA"/>
</dbReference>
<sequence>ARMLYEVRVAANKGLGLFAKLPIPRGTRILAEKPLVALRSGQRPSDILGYAKKLDEKSREQLLGLSWHPGSGIKRLGRWSEALGWAVRNRRTKAIDATMKAASSSAAYELALFPVIARINHSCLPNAQANYHPLHRTFNVHATRDIPAGEEVSINYLPEVGQLQGQRVAKLEEGYGFTCNCPACDLSTNAGKEGEQSRKETRDSMKETRADMPARERQEWLREREIEALNLMLDMYRREDIVGREVASIYYHLARLQSSGDAFDDALTNARVGLRLEEDCLGADHPEYLVAL</sequence>
<keyword evidence="4" id="KW-1185">Reference proteome</keyword>
<evidence type="ECO:0000259" key="2">
    <source>
        <dbReference type="PROSITE" id="PS50280"/>
    </source>
</evidence>
<reference evidence="3" key="1">
    <citation type="journal article" date="2020" name="Stud. Mycol.">
        <title>101 Dothideomycetes genomes: a test case for predicting lifestyles and emergence of pathogens.</title>
        <authorList>
            <person name="Haridas S."/>
            <person name="Albert R."/>
            <person name="Binder M."/>
            <person name="Bloem J."/>
            <person name="Labutti K."/>
            <person name="Salamov A."/>
            <person name="Andreopoulos B."/>
            <person name="Baker S."/>
            <person name="Barry K."/>
            <person name="Bills G."/>
            <person name="Bluhm B."/>
            <person name="Cannon C."/>
            <person name="Castanera R."/>
            <person name="Culley D."/>
            <person name="Daum C."/>
            <person name="Ezra D."/>
            <person name="Gonzalez J."/>
            <person name="Henrissat B."/>
            <person name="Kuo A."/>
            <person name="Liang C."/>
            <person name="Lipzen A."/>
            <person name="Lutzoni F."/>
            <person name="Magnuson J."/>
            <person name="Mondo S."/>
            <person name="Nolan M."/>
            <person name="Ohm R."/>
            <person name="Pangilinan J."/>
            <person name="Park H.-J."/>
            <person name="Ramirez L."/>
            <person name="Alfaro M."/>
            <person name="Sun H."/>
            <person name="Tritt A."/>
            <person name="Yoshinaga Y."/>
            <person name="Zwiers L.-H."/>
            <person name="Turgeon B."/>
            <person name="Goodwin S."/>
            <person name="Spatafora J."/>
            <person name="Crous P."/>
            <person name="Grigoriev I."/>
        </authorList>
    </citation>
    <scope>NUCLEOTIDE SEQUENCE</scope>
    <source>
        <strain evidence="3">CBS 107.79</strain>
    </source>
</reference>
<name>A0A6A5V0U7_9PLEO</name>
<dbReference type="SUPFAM" id="SSF82199">
    <property type="entry name" value="SET domain"/>
    <property type="match status" value="1"/>
</dbReference>
<dbReference type="Gene3D" id="1.25.40.10">
    <property type="entry name" value="Tetratricopeptide repeat domain"/>
    <property type="match status" value="1"/>
</dbReference>
<dbReference type="PANTHER" id="PTHR47332:SF4">
    <property type="entry name" value="SET DOMAIN-CONTAINING PROTEIN 5"/>
    <property type="match status" value="1"/>
</dbReference>
<feature type="compositionally biased region" description="Basic and acidic residues" evidence="1">
    <location>
        <begin position="192"/>
        <end position="214"/>
    </location>
</feature>
<gene>
    <name evidence="3" type="ORF">BU23DRAFT_378706</name>
</gene>
<feature type="region of interest" description="Disordered" evidence="1">
    <location>
        <begin position="188"/>
        <end position="214"/>
    </location>
</feature>
<dbReference type="PANTHER" id="PTHR47332">
    <property type="entry name" value="SET DOMAIN-CONTAINING PROTEIN 5"/>
    <property type="match status" value="1"/>
</dbReference>
<dbReference type="OrthoDB" id="265717at2759"/>
<organism evidence="3 4">
    <name type="scientific">Bimuria novae-zelandiae CBS 107.79</name>
    <dbReference type="NCBI Taxonomy" id="1447943"/>
    <lineage>
        <taxon>Eukaryota</taxon>
        <taxon>Fungi</taxon>
        <taxon>Dikarya</taxon>
        <taxon>Ascomycota</taxon>
        <taxon>Pezizomycotina</taxon>
        <taxon>Dothideomycetes</taxon>
        <taxon>Pleosporomycetidae</taxon>
        <taxon>Pleosporales</taxon>
        <taxon>Massarineae</taxon>
        <taxon>Didymosphaeriaceae</taxon>
        <taxon>Bimuria</taxon>
    </lineage>
</organism>
<dbReference type="InterPro" id="IPR011990">
    <property type="entry name" value="TPR-like_helical_dom_sf"/>
</dbReference>
<dbReference type="Pfam" id="PF00856">
    <property type="entry name" value="SET"/>
    <property type="match status" value="1"/>
</dbReference>
<dbReference type="InterPro" id="IPR046341">
    <property type="entry name" value="SET_dom_sf"/>
</dbReference>